<keyword evidence="3" id="KW-1185">Reference proteome</keyword>
<reference evidence="2 3" key="1">
    <citation type="submission" date="2020-10" db="EMBL/GenBank/DDBJ databases">
        <title>Identification of Nocardia species via Next-generation sequencing and recognition of intraspecies genetic diversity.</title>
        <authorList>
            <person name="Li P."/>
            <person name="Li P."/>
            <person name="Lu B."/>
        </authorList>
    </citation>
    <scope>NUCLEOTIDE SEQUENCE [LARGE SCALE GENOMIC DNA]</scope>
    <source>
        <strain evidence="2 3">BJ06-0143</strain>
    </source>
</reference>
<sequence length="308" mass="33863">MKGKSAEVGFRGYQLRAYVARSAPSRPSKLDLVAPDEFEHVRADPDPIRRGQRATDLITQYQQRAIELARLRKEAIEEAHLGGLSYTEIAERLGITKSRISQIKTSAPPAERAYFGVGPVAVGIPRRFGREDGRERPYFDANDQATQEQVEATLLRLSLSSNRFSIDPDTDELPAGDTVVICGPKSAPVAGRLLDSDEHLTLDSDDGTWYVTEKATGKRYSSPYLRDSSEHTDIGYLARRVDNGRVIVHIAGVTSIGSLGVAQWLDTHLTTVYSPGNHFSAAVIESDFDSEFAITDSRILAGPFVTEV</sequence>
<dbReference type="Pfam" id="PF04545">
    <property type="entry name" value="Sigma70_r4"/>
    <property type="match status" value="1"/>
</dbReference>
<dbReference type="Proteomes" id="UP000707731">
    <property type="component" value="Unassembled WGS sequence"/>
</dbReference>
<proteinExistence type="predicted"/>
<feature type="domain" description="RNA polymerase sigma-70 region 4" evidence="1">
    <location>
        <begin position="73"/>
        <end position="107"/>
    </location>
</feature>
<dbReference type="InterPro" id="IPR013324">
    <property type="entry name" value="RNA_pol_sigma_r3/r4-like"/>
</dbReference>
<evidence type="ECO:0000313" key="3">
    <source>
        <dbReference type="Proteomes" id="UP000707731"/>
    </source>
</evidence>
<name>A0ABS0DG11_9NOCA</name>
<accession>A0ABS0DG11</accession>
<comment type="caution">
    <text evidence="2">The sequence shown here is derived from an EMBL/GenBank/DDBJ whole genome shotgun (WGS) entry which is preliminary data.</text>
</comment>
<organism evidence="2 3">
    <name type="scientific">Nocardia higoensis</name>
    <dbReference type="NCBI Taxonomy" id="228599"/>
    <lineage>
        <taxon>Bacteria</taxon>
        <taxon>Bacillati</taxon>
        <taxon>Actinomycetota</taxon>
        <taxon>Actinomycetes</taxon>
        <taxon>Mycobacteriales</taxon>
        <taxon>Nocardiaceae</taxon>
        <taxon>Nocardia</taxon>
    </lineage>
</organism>
<dbReference type="RefSeq" id="WP_195004256.1">
    <property type="nucleotide sequence ID" value="NZ_JADLQN010000005.1"/>
</dbReference>
<protein>
    <submittedName>
        <fullName evidence="2">Sigma-70 family RNA polymerase sigma factor</fullName>
    </submittedName>
</protein>
<dbReference type="SUPFAM" id="SSF88659">
    <property type="entry name" value="Sigma3 and sigma4 domains of RNA polymerase sigma factors"/>
    <property type="match status" value="1"/>
</dbReference>
<evidence type="ECO:0000313" key="2">
    <source>
        <dbReference type="EMBL" id="MBF6357411.1"/>
    </source>
</evidence>
<evidence type="ECO:0000259" key="1">
    <source>
        <dbReference type="Pfam" id="PF04545"/>
    </source>
</evidence>
<dbReference type="EMBL" id="JADLQN010000005">
    <property type="protein sequence ID" value="MBF6357411.1"/>
    <property type="molecule type" value="Genomic_DNA"/>
</dbReference>
<dbReference type="InterPro" id="IPR007630">
    <property type="entry name" value="RNA_pol_sigma70_r4"/>
</dbReference>
<gene>
    <name evidence="2" type="ORF">IU449_23160</name>
</gene>